<keyword evidence="2" id="KW-1185">Reference proteome</keyword>
<organism evidence="1 2">
    <name type="scientific">Paracoccus limosus</name>
    <dbReference type="NCBI Taxonomy" id="913252"/>
    <lineage>
        <taxon>Bacteria</taxon>
        <taxon>Pseudomonadati</taxon>
        <taxon>Pseudomonadota</taxon>
        <taxon>Alphaproteobacteria</taxon>
        <taxon>Rhodobacterales</taxon>
        <taxon>Paracoccaceae</taxon>
        <taxon>Paracoccus</taxon>
    </lineage>
</organism>
<gene>
    <name evidence="1" type="ORF">GL279_15585</name>
</gene>
<sequence length="89" mass="9843">MFRILITPAIFDTRETAQEAQALAMQEAATLARDLGQMVECRVYRFGRLATDVFGRDVTPAFQVGRAVADGRSVRWFEVAPLRIVGAVA</sequence>
<evidence type="ECO:0000313" key="2">
    <source>
        <dbReference type="Proteomes" id="UP000442533"/>
    </source>
</evidence>
<dbReference type="AlphaFoldDB" id="A0A844H8K5"/>
<accession>A0A844H8K5</accession>
<proteinExistence type="predicted"/>
<dbReference type="Proteomes" id="UP000442533">
    <property type="component" value="Unassembled WGS sequence"/>
</dbReference>
<name>A0A844H8K5_9RHOB</name>
<comment type="caution">
    <text evidence="1">The sequence shown here is derived from an EMBL/GenBank/DDBJ whole genome shotgun (WGS) entry which is preliminary data.</text>
</comment>
<protein>
    <submittedName>
        <fullName evidence="1">Uncharacterized protein</fullName>
    </submittedName>
</protein>
<reference evidence="1 2" key="1">
    <citation type="submission" date="2019-11" db="EMBL/GenBank/DDBJ databases">
        <authorList>
            <person name="Dong K."/>
        </authorList>
    </citation>
    <scope>NUCLEOTIDE SEQUENCE [LARGE SCALE GENOMIC DNA]</scope>
    <source>
        <strain evidence="1 2">JCM 17370</strain>
    </source>
</reference>
<dbReference type="EMBL" id="WMIF01000027">
    <property type="protein sequence ID" value="MTH36023.1"/>
    <property type="molecule type" value="Genomic_DNA"/>
</dbReference>
<evidence type="ECO:0000313" key="1">
    <source>
        <dbReference type="EMBL" id="MTH36023.1"/>
    </source>
</evidence>
<dbReference type="RefSeq" id="WP_155065534.1">
    <property type="nucleotide sequence ID" value="NZ_WMIF01000027.1"/>
</dbReference>